<feature type="region of interest" description="Disordered" evidence="1">
    <location>
        <begin position="1"/>
        <end position="20"/>
    </location>
</feature>
<accession>A0ABD3NSX6</accession>
<feature type="compositionally biased region" description="Basic and acidic residues" evidence="1">
    <location>
        <begin position="200"/>
        <end position="221"/>
    </location>
</feature>
<organism evidence="3 4">
    <name type="scientific">Cyclotella atomus</name>
    <dbReference type="NCBI Taxonomy" id="382360"/>
    <lineage>
        <taxon>Eukaryota</taxon>
        <taxon>Sar</taxon>
        <taxon>Stramenopiles</taxon>
        <taxon>Ochrophyta</taxon>
        <taxon>Bacillariophyta</taxon>
        <taxon>Coscinodiscophyceae</taxon>
        <taxon>Thalassiosirophycidae</taxon>
        <taxon>Stephanodiscales</taxon>
        <taxon>Stephanodiscaceae</taxon>
        <taxon>Cyclotella</taxon>
    </lineage>
</organism>
<dbReference type="Gene3D" id="3.30.70.100">
    <property type="match status" value="1"/>
</dbReference>
<dbReference type="InterPro" id="IPR001763">
    <property type="entry name" value="Rhodanese-like_dom"/>
</dbReference>
<dbReference type="Pfam" id="PF17773">
    <property type="entry name" value="UPF0176_N"/>
    <property type="match status" value="1"/>
</dbReference>
<dbReference type="InterPro" id="IPR040503">
    <property type="entry name" value="TRHO_N"/>
</dbReference>
<dbReference type="PANTHER" id="PTHR43268">
    <property type="entry name" value="THIOSULFATE SULFURTRANSFERASE/RHODANESE-LIKE DOMAIN-CONTAINING PROTEIN 2"/>
    <property type="match status" value="1"/>
</dbReference>
<sequence>MTTESPLHEPDNMPLTNQTDSGDNMIALYYCYPPTNISDPSQHASFHQDLCTTLKLGGRIRVSYEGINGVLSGCVDDLKEYESKLREELANEARAISSLDADSSRNMISEAIQQTYEYLDIKYCHLRPDIPIKDQLFDSLNVKITKEVVSLFDFSAPALNQGKLNKRCRQRRRQKRKDKKLNDNDQKNGCVNETGDEGMPLERAEKHDTQDQGQKSSERLPKQTASSMEIGSAFTIQDWEQYTPAVHLSPTEWNDELLSLSQRAFKPKIGQEQFESQEDTLPEDAILLDARNIYETRVGHFAVPNLKTFFPNTRKFSSLPMALNTPEAAEALAGKKVFMYCTGGIRCERAGSYLRALSESNAGAWKDKVAPKGIYQLKGGIQRYLETYGEPSGGNESVVPVSMIEKTREPEVCLYRGKNFVFDHRRTDPVVGNGITKPISSFDTSNQGEQTTKKTERISLVGKCIICSMPHDDYDNGHAPCEGNEARCCRCRVLVLVCDSCRDSVRCWGEPTDKNELYCGKFGKTCVDEGNIAENVEAAMF</sequence>
<feature type="compositionally biased region" description="Basic and acidic residues" evidence="1">
    <location>
        <begin position="1"/>
        <end position="11"/>
    </location>
</feature>
<proteinExistence type="predicted"/>
<keyword evidence="4" id="KW-1185">Reference proteome</keyword>
<dbReference type="InterPro" id="IPR020936">
    <property type="entry name" value="TrhO"/>
</dbReference>
<evidence type="ECO:0000256" key="1">
    <source>
        <dbReference type="SAM" id="MobiDB-lite"/>
    </source>
</evidence>
<gene>
    <name evidence="3" type="ORF">ACHAWO_008507</name>
</gene>
<dbReference type="PANTHER" id="PTHR43268:SF7">
    <property type="entry name" value="RHODANESE DOMAIN-CONTAINING PROTEIN"/>
    <property type="match status" value="1"/>
</dbReference>
<dbReference type="InterPro" id="IPR036873">
    <property type="entry name" value="Rhodanese-like_dom_sf"/>
</dbReference>
<reference evidence="3 4" key="1">
    <citation type="submission" date="2024-10" db="EMBL/GenBank/DDBJ databases">
        <title>Updated reference genomes for cyclostephanoid diatoms.</title>
        <authorList>
            <person name="Roberts W.R."/>
            <person name="Alverson A.J."/>
        </authorList>
    </citation>
    <scope>NUCLEOTIDE SEQUENCE [LARGE SCALE GENOMIC DNA]</scope>
    <source>
        <strain evidence="3 4">AJA010-31</strain>
    </source>
</reference>
<protein>
    <recommendedName>
        <fullName evidence="2">Rhodanese domain-containing protein</fullName>
    </recommendedName>
</protein>
<comment type="caution">
    <text evidence="3">The sequence shown here is derived from an EMBL/GenBank/DDBJ whole genome shotgun (WGS) entry which is preliminary data.</text>
</comment>
<feature type="domain" description="Rhodanese" evidence="2">
    <location>
        <begin position="281"/>
        <end position="393"/>
    </location>
</feature>
<dbReference type="Proteomes" id="UP001530400">
    <property type="component" value="Unassembled WGS sequence"/>
</dbReference>
<dbReference type="Gene3D" id="3.40.250.10">
    <property type="entry name" value="Rhodanese-like domain"/>
    <property type="match status" value="1"/>
</dbReference>
<feature type="compositionally biased region" description="Basic residues" evidence="1">
    <location>
        <begin position="165"/>
        <end position="179"/>
    </location>
</feature>
<name>A0ABD3NSX6_9STRA</name>
<feature type="region of interest" description="Disordered" evidence="1">
    <location>
        <begin position="165"/>
        <end position="227"/>
    </location>
</feature>
<dbReference type="AlphaFoldDB" id="A0ABD3NSX6"/>
<dbReference type="SMART" id="SM00450">
    <property type="entry name" value="RHOD"/>
    <property type="match status" value="1"/>
</dbReference>
<dbReference type="PROSITE" id="PS50206">
    <property type="entry name" value="RHODANESE_3"/>
    <property type="match status" value="1"/>
</dbReference>
<evidence type="ECO:0000313" key="3">
    <source>
        <dbReference type="EMBL" id="KAL3779165.1"/>
    </source>
</evidence>
<evidence type="ECO:0000259" key="2">
    <source>
        <dbReference type="PROSITE" id="PS50206"/>
    </source>
</evidence>
<dbReference type="SUPFAM" id="SSF52821">
    <property type="entry name" value="Rhodanese/Cell cycle control phosphatase"/>
    <property type="match status" value="1"/>
</dbReference>
<dbReference type="EMBL" id="JALLPJ020000951">
    <property type="protein sequence ID" value="KAL3779165.1"/>
    <property type="molecule type" value="Genomic_DNA"/>
</dbReference>
<evidence type="ECO:0000313" key="4">
    <source>
        <dbReference type="Proteomes" id="UP001530400"/>
    </source>
</evidence>